<dbReference type="OrthoDB" id="5295335at2759"/>
<name>A0A553I821_9PEZI</name>
<proteinExistence type="predicted"/>
<dbReference type="EMBL" id="VFLP01000011">
    <property type="protein sequence ID" value="TRX96350.1"/>
    <property type="molecule type" value="Genomic_DNA"/>
</dbReference>
<comment type="caution">
    <text evidence="2">The sequence shown here is derived from an EMBL/GenBank/DDBJ whole genome shotgun (WGS) entry which is preliminary data.</text>
</comment>
<evidence type="ECO:0000256" key="1">
    <source>
        <dbReference type="SAM" id="Phobius"/>
    </source>
</evidence>
<gene>
    <name evidence="2" type="ORF">FHL15_002622</name>
</gene>
<keyword evidence="1" id="KW-0472">Membrane</keyword>
<evidence type="ECO:0000313" key="2">
    <source>
        <dbReference type="EMBL" id="TRX96350.1"/>
    </source>
</evidence>
<reference evidence="3" key="1">
    <citation type="submission" date="2019-06" db="EMBL/GenBank/DDBJ databases">
        <title>Draft genome sequence of the griseofulvin-producing fungus Xylaria cubensis strain G536.</title>
        <authorList>
            <person name="Mead M.E."/>
            <person name="Raja H.A."/>
            <person name="Steenwyk J.L."/>
            <person name="Knowles S.L."/>
            <person name="Oberlies N.H."/>
            <person name="Rokas A."/>
        </authorList>
    </citation>
    <scope>NUCLEOTIDE SEQUENCE [LARGE SCALE GENOMIC DNA]</scope>
    <source>
        <strain evidence="3">G536</strain>
    </source>
</reference>
<keyword evidence="1" id="KW-1133">Transmembrane helix</keyword>
<accession>A0A553I821</accession>
<organism evidence="2 3">
    <name type="scientific">Xylaria flabelliformis</name>
    <dbReference type="NCBI Taxonomy" id="2512241"/>
    <lineage>
        <taxon>Eukaryota</taxon>
        <taxon>Fungi</taxon>
        <taxon>Dikarya</taxon>
        <taxon>Ascomycota</taxon>
        <taxon>Pezizomycotina</taxon>
        <taxon>Sordariomycetes</taxon>
        <taxon>Xylariomycetidae</taxon>
        <taxon>Xylariales</taxon>
        <taxon>Xylariaceae</taxon>
        <taxon>Xylaria</taxon>
    </lineage>
</organism>
<evidence type="ECO:0000313" key="3">
    <source>
        <dbReference type="Proteomes" id="UP000319160"/>
    </source>
</evidence>
<dbReference type="Proteomes" id="UP000319160">
    <property type="component" value="Unassembled WGS sequence"/>
</dbReference>
<keyword evidence="3" id="KW-1185">Reference proteome</keyword>
<sequence length="461" mass="50981">MQPFFDFLDGYQPQKIMADSSSQLASTVVSPPSSNGEAAVSQMNNVYGALGAVLGYVGAEAATVLTFERLLWPQRFYSNFKLASVPSIALLTPMSGPLHKVGLAVMDKIFQHGLLKGSHQGHMLGTVFFPALGWTYTMHGDDADNPTHTEPLRNCLWARALAYIAMPPINNPGRHGTPDNVEKGNPQAMRARVTVSHLTITPATPADRASTVRFVSEDTQTPSLRVFLGVITSELTAIATAIAVFATWCSAWALLWLIPLFIRLVSTALAIQREQLIRADETSQSSSDRSFNFEIHCPQADGNFMLITGPSTLVLQFFRHYGHPKRDRFREIVQLASIVLFFCVFPLELVISIVWMPIDLQYVWLGYQLYVVFAMHVSRFSHFGTSATTEAKIAEAFGQQMCGRCTAGAERECSILFGHSRDGPETLKVNLSITYHNRYREGQQSLQALLKGGVENHVPRA</sequence>
<feature type="transmembrane region" description="Helical" evidence="1">
    <location>
        <begin position="361"/>
        <end position="378"/>
    </location>
</feature>
<keyword evidence="1" id="KW-0812">Transmembrane</keyword>
<dbReference type="STRING" id="2512241.A0A553I821"/>
<feature type="transmembrane region" description="Helical" evidence="1">
    <location>
        <begin position="332"/>
        <end position="355"/>
    </location>
</feature>
<protein>
    <submittedName>
        <fullName evidence="2">Uncharacterized protein</fullName>
    </submittedName>
</protein>
<dbReference type="AlphaFoldDB" id="A0A553I821"/>